<dbReference type="AlphaFoldDB" id="A0A1G7LAV8"/>
<evidence type="ECO:0000313" key="5">
    <source>
        <dbReference type="Proteomes" id="UP000199072"/>
    </source>
</evidence>
<accession>A0A1G7LAV8</accession>
<sequence>MINCVIIDDEQFSVEAIKKYIALVPRLNIVDIYTDPQTALEKVSGDNKIDIIFMDIDMPNMSGLELARALRSKTHKLIFTTAHSKYAFDAFEAEGDAYLLKPFTFGKFTTTINRFFPSEPAVKQSEINREPNREDNYFLVKNKEEDLRIVKVMYNDVIAFESSHNYIKIHLTSNKMLTAYLTIKDVMELLGAREGFQQFHRAFIISTAYVDYIDGNTIKMCNKLTFTVGESYREPFVNYLSNKLFKTSRKRS</sequence>
<keyword evidence="2" id="KW-0597">Phosphoprotein</keyword>
<dbReference type="EMBL" id="FNAI01000018">
    <property type="protein sequence ID" value="SDF46170.1"/>
    <property type="molecule type" value="Genomic_DNA"/>
</dbReference>
<dbReference type="InterPro" id="IPR001789">
    <property type="entry name" value="Sig_transdc_resp-reg_receiver"/>
</dbReference>
<dbReference type="GO" id="GO:0006355">
    <property type="term" value="P:regulation of DNA-templated transcription"/>
    <property type="evidence" value="ECO:0007669"/>
    <property type="project" value="TreeGrafter"/>
</dbReference>
<dbReference type="PROSITE" id="PS50110">
    <property type="entry name" value="RESPONSE_REGULATORY"/>
    <property type="match status" value="1"/>
</dbReference>
<keyword evidence="5" id="KW-1185">Reference proteome</keyword>
<dbReference type="GO" id="GO:0000976">
    <property type="term" value="F:transcription cis-regulatory region binding"/>
    <property type="evidence" value="ECO:0007669"/>
    <property type="project" value="TreeGrafter"/>
</dbReference>
<feature type="modified residue" description="4-aspartylphosphate" evidence="2">
    <location>
        <position position="55"/>
    </location>
</feature>
<evidence type="ECO:0000259" key="3">
    <source>
        <dbReference type="PROSITE" id="PS50110"/>
    </source>
</evidence>
<protein>
    <submittedName>
        <fullName evidence="4">Two component transcriptional regulator, LytTR family</fullName>
    </submittedName>
</protein>
<dbReference type="Proteomes" id="UP000199072">
    <property type="component" value="Unassembled WGS sequence"/>
</dbReference>
<dbReference type="SUPFAM" id="SSF52172">
    <property type="entry name" value="CheY-like"/>
    <property type="match status" value="1"/>
</dbReference>
<dbReference type="GO" id="GO:0000156">
    <property type="term" value="F:phosphorelay response regulator activity"/>
    <property type="evidence" value="ECO:0007669"/>
    <property type="project" value="TreeGrafter"/>
</dbReference>
<evidence type="ECO:0000256" key="1">
    <source>
        <dbReference type="ARBA" id="ARBA00023125"/>
    </source>
</evidence>
<dbReference type="Pfam" id="PF00072">
    <property type="entry name" value="Response_reg"/>
    <property type="match status" value="1"/>
</dbReference>
<dbReference type="Gene3D" id="3.40.50.2300">
    <property type="match status" value="1"/>
</dbReference>
<dbReference type="PANTHER" id="PTHR48111">
    <property type="entry name" value="REGULATOR OF RPOS"/>
    <property type="match status" value="1"/>
</dbReference>
<dbReference type="PANTHER" id="PTHR48111:SF17">
    <property type="entry name" value="TRANSCRIPTIONAL REGULATORY PROTEIN YPDB"/>
    <property type="match status" value="1"/>
</dbReference>
<dbReference type="OrthoDB" id="9787344at2"/>
<dbReference type="GO" id="GO:0032993">
    <property type="term" value="C:protein-DNA complex"/>
    <property type="evidence" value="ECO:0007669"/>
    <property type="project" value="TreeGrafter"/>
</dbReference>
<dbReference type="Gene3D" id="2.40.50.1020">
    <property type="entry name" value="LytTr DNA-binding domain"/>
    <property type="match status" value="1"/>
</dbReference>
<dbReference type="InterPro" id="IPR007492">
    <property type="entry name" value="LytTR_DNA-bd_dom"/>
</dbReference>
<evidence type="ECO:0000313" key="4">
    <source>
        <dbReference type="EMBL" id="SDF46170.1"/>
    </source>
</evidence>
<gene>
    <name evidence="4" type="ORF">SAMN05216464_11888</name>
</gene>
<dbReference type="SMART" id="SM00850">
    <property type="entry name" value="LytTR"/>
    <property type="match status" value="1"/>
</dbReference>
<feature type="domain" description="Response regulatory" evidence="3">
    <location>
        <begin position="3"/>
        <end position="116"/>
    </location>
</feature>
<dbReference type="SMART" id="SM00448">
    <property type="entry name" value="REC"/>
    <property type="match status" value="1"/>
</dbReference>
<reference evidence="4 5" key="1">
    <citation type="submission" date="2016-10" db="EMBL/GenBank/DDBJ databases">
        <authorList>
            <person name="de Groot N.N."/>
        </authorList>
    </citation>
    <scope>NUCLEOTIDE SEQUENCE [LARGE SCALE GENOMIC DNA]</scope>
    <source>
        <strain evidence="4 5">47C3B</strain>
    </source>
</reference>
<evidence type="ECO:0000256" key="2">
    <source>
        <dbReference type="PROSITE-ProRule" id="PRU00169"/>
    </source>
</evidence>
<proteinExistence type="predicted"/>
<dbReference type="RefSeq" id="WP_091155583.1">
    <property type="nucleotide sequence ID" value="NZ_FNAI01000018.1"/>
</dbReference>
<dbReference type="InterPro" id="IPR039420">
    <property type="entry name" value="WalR-like"/>
</dbReference>
<name>A0A1G7LAV8_9SPHI</name>
<dbReference type="GO" id="GO:0005829">
    <property type="term" value="C:cytosol"/>
    <property type="evidence" value="ECO:0007669"/>
    <property type="project" value="TreeGrafter"/>
</dbReference>
<dbReference type="STRING" id="1391627.SAMN05216464_11888"/>
<organism evidence="4 5">
    <name type="scientific">Mucilaginibacter pineti</name>
    <dbReference type="NCBI Taxonomy" id="1391627"/>
    <lineage>
        <taxon>Bacteria</taxon>
        <taxon>Pseudomonadati</taxon>
        <taxon>Bacteroidota</taxon>
        <taxon>Sphingobacteriia</taxon>
        <taxon>Sphingobacteriales</taxon>
        <taxon>Sphingobacteriaceae</taxon>
        <taxon>Mucilaginibacter</taxon>
    </lineage>
</organism>
<keyword evidence="1" id="KW-0238">DNA-binding</keyword>
<dbReference type="Pfam" id="PF04397">
    <property type="entry name" value="LytTR"/>
    <property type="match status" value="1"/>
</dbReference>
<dbReference type="InterPro" id="IPR011006">
    <property type="entry name" value="CheY-like_superfamily"/>
</dbReference>